<protein>
    <submittedName>
        <fullName evidence="4">UDP-glucose 4-epimerase</fullName>
        <ecNumber evidence="4">5.1.3.2</ecNumber>
    </submittedName>
</protein>
<dbReference type="Gene3D" id="3.40.50.720">
    <property type="entry name" value="NAD(P)-binding Rossmann-like Domain"/>
    <property type="match status" value="2"/>
</dbReference>
<reference evidence="4 5" key="1">
    <citation type="submission" date="2017-06" db="EMBL/GenBank/DDBJ databases">
        <authorList>
            <consortium name="Pathogen Informatics"/>
        </authorList>
    </citation>
    <scope>NUCLEOTIDE SEQUENCE [LARGE SCALE GENOMIC DNA]</scope>
    <source>
        <strain evidence="4 5">NCTC13039</strain>
    </source>
</reference>
<dbReference type="InterPro" id="IPR036291">
    <property type="entry name" value="NAD(P)-bd_dom_sf"/>
</dbReference>
<feature type="transmembrane region" description="Helical" evidence="2">
    <location>
        <begin position="114"/>
        <end position="134"/>
    </location>
</feature>
<evidence type="ECO:0000313" key="4">
    <source>
        <dbReference type="EMBL" id="SNV25399.1"/>
    </source>
</evidence>
<dbReference type="AlphaFoldDB" id="A0A239VU65"/>
<feature type="transmembrane region" description="Helical" evidence="2">
    <location>
        <begin position="88"/>
        <end position="108"/>
    </location>
</feature>
<dbReference type="Proteomes" id="UP000242637">
    <property type="component" value="Chromosome 1"/>
</dbReference>
<dbReference type="InterPro" id="IPR003869">
    <property type="entry name" value="Polysac_CapD-like"/>
</dbReference>
<keyword evidence="5" id="KW-1185">Reference proteome</keyword>
<name>A0A239VU65_9MICO</name>
<dbReference type="PANTHER" id="PTHR43318:SF1">
    <property type="entry name" value="POLYSACCHARIDE BIOSYNTHESIS PROTEIN EPSC-RELATED"/>
    <property type="match status" value="1"/>
</dbReference>
<dbReference type="EC" id="5.1.3.2" evidence="4"/>
<organism evidence="4 5">
    <name type="scientific">Dermatophilus congolensis</name>
    <dbReference type="NCBI Taxonomy" id="1863"/>
    <lineage>
        <taxon>Bacteria</taxon>
        <taxon>Bacillati</taxon>
        <taxon>Actinomycetota</taxon>
        <taxon>Actinomycetes</taxon>
        <taxon>Micrococcales</taxon>
        <taxon>Dermatophilaceae</taxon>
        <taxon>Dermatophilus</taxon>
    </lineage>
</organism>
<dbReference type="EMBL" id="LT906453">
    <property type="protein sequence ID" value="SNV25399.1"/>
    <property type="molecule type" value="Genomic_DNA"/>
</dbReference>
<keyword evidence="2" id="KW-0472">Membrane</keyword>
<sequence length="655" mass="70571">MHGAPTSGTLRRDHIKRTITWPAVDSAIWIFAVYASVWMRYDFRAALVFTGGVASYALLAAIIHGCAGTLVGPYRVRHRRGSMEEITDLARTFIITLPLLFITPWLSFPHPVPRSTAISAGALAMLTMLAARLISRARRMRAARHRGGRPALVYGAGDAGDRIIRSLLTEDDSPLTPVGIIDDDPAKARLRIHGIRVVGDRSDLADSARQWEAQTLILAMPSAPAEVIREVSASARNLGLEVLVAPSMSEIVDHSPGARDLRDLDLADVLGRPPVHLEWESISSEITGKVVLVTGAGGSIGSELCRQIARFSPTRLLLLDHDESGMHATDMSIRGDGLLCGGNIILADIRDAARIREIMAQEKPDIVYHAAALKHLPLLEAHPFEAWKSNVMGTRNVLAAADAAEVTSFVNISTDKAAAPTSMLGLSKRFGEVLTAWYAAAHGRRYVSVRFGNVLGSRGSVVHAFTSQIASGGPVTITDPRVERYFMLIPEACQLVLQAGVLGHGGEVMVLEMGAPVKIADLAETLIELSGRHDVSITYTGLRPGEKLSEELFDSSEVRHRTGHELVNAVQAPPLNPHVLETLSATDDASLRAWMSSVLATLKTEKKAVQAVQAQTAAAQSVAAQHSPDRSEQYSKIAHERGGAHIVDVPGGFTR</sequence>
<evidence type="ECO:0000256" key="2">
    <source>
        <dbReference type="SAM" id="Phobius"/>
    </source>
</evidence>
<keyword evidence="4" id="KW-0413">Isomerase</keyword>
<feature type="transmembrane region" description="Helical" evidence="2">
    <location>
        <begin position="53"/>
        <end position="76"/>
    </location>
</feature>
<dbReference type="GO" id="GO:0003978">
    <property type="term" value="F:UDP-glucose 4-epimerase activity"/>
    <property type="evidence" value="ECO:0007669"/>
    <property type="project" value="UniProtKB-EC"/>
</dbReference>
<proteinExistence type="inferred from homology"/>
<feature type="transmembrane region" description="Helical" evidence="2">
    <location>
        <begin position="21"/>
        <end position="41"/>
    </location>
</feature>
<dbReference type="STRING" id="1121387.GCA_000429885_00608"/>
<dbReference type="KEGG" id="dco:SAMEA4475696_2241"/>
<dbReference type="Pfam" id="PF02719">
    <property type="entry name" value="Polysacc_synt_2"/>
    <property type="match status" value="1"/>
</dbReference>
<dbReference type="CDD" id="cd05237">
    <property type="entry name" value="UDP_invert_4-6DH_SDR_e"/>
    <property type="match status" value="1"/>
</dbReference>
<dbReference type="GeneID" id="63460406"/>
<feature type="domain" description="Polysaccharide biosynthesis protein CapD-like" evidence="3">
    <location>
        <begin position="291"/>
        <end position="569"/>
    </location>
</feature>
<evidence type="ECO:0000259" key="3">
    <source>
        <dbReference type="Pfam" id="PF02719"/>
    </source>
</evidence>
<dbReference type="Pfam" id="PF13727">
    <property type="entry name" value="CoA_binding_3"/>
    <property type="match status" value="1"/>
</dbReference>
<dbReference type="RefSeq" id="WP_231935391.1">
    <property type="nucleotide sequence ID" value="NZ_LT906453.1"/>
</dbReference>
<dbReference type="PANTHER" id="PTHR43318">
    <property type="entry name" value="UDP-N-ACETYLGLUCOSAMINE 4,6-DEHYDRATASE"/>
    <property type="match status" value="1"/>
</dbReference>
<dbReference type="SUPFAM" id="SSF51735">
    <property type="entry name" value="NAD(P)-binding Rossmann-fold domains"/>
    <property type="match status" value="2"/>
</dbReference>
<keyword evidence="2" id="KW-0812">Transmembrane</keyword>
<keyword evidence="2" id="KW-1133">Transmembrane helix</keyword>
<accession>A0A239VU65</accession>
<evidence type="ECO:0000313" key="5">
    <source>
        <dbReference type="Proteomes" id="UP000242637"/>
    </source>
</evidence>
<gene>
    <name evidence="4" type="primary">capD_1</name>
    <name evidence="4" type="ORF">SAMEA4475696_02241</name>
</gene>
<evidence type="ECO:0000256" key="1">
    <source>
        <dbReference type="ARBA" id="ARBA00007430"/>
    </source>
</evidence>
<dbReference type="InterPro" id="IPR051203">
    <property type="entry name" value="Polysaccharide_Synthase-Rel"/>
</dbReference>
<comment type="similarity">
    <text evidence="1">Belongs to the polysaccharide synthase family.</text>
</comment>